<dbReference type="EMBL" id="CP037423">
    <property type="protein sequence ID" value="QDV47838.1"/>
    <property type="molecule type" value="Genomic_DNA"/>
</dbReference>
<dbReference type="PIRSF" id="PIRSF028451">
    <property type="entry name" value="UCP028451"/>
    <property type="match status" value="1"/>
</dbReference>
<dbReference type="KEGG" id="snep:Enr13x_77500"/>
<evidence type="ECO:0008006" key="3">
    <source>
        <dbReference type="Google" id="ProtNLM"/>
    </source>
</evidence>
<organism evidence="1 2">
    <name type="scientific">Stieleria neptunia</name>
    <dbReference type="NCBI Taxonomy" id="2527979"/>
    <lineage>
        <taxon>Bacteria</taxon>
        <taxon>Pseudomonadati</taxon>
        <taxon>Planctomycetota</taxon>
        <taxon>Planctomycetia</taxon>
        <taxon>Pirellulales</taxon>
        <taxon>Pirellulaceae</taxon>
        <taxon>Stieleria</taxon>
    </lineage>
</organism>
<dbReference type="InterPro" id="IPR015996">
    <property type="entry name" value="UCP028451"/>
</dbReference>
<accession>A0A518I479</accession>
<dbReference type="Proteomes" id="UP000319004">
    <property type="component" value="Chromosome"/>
</dbReference>
<name>A0A518I479_9BACT</name>
<dbReference type="NCBIfam" id="TIGR02453">
    <property type="entry name" value="TIGR02453 family protein"/>
    <property type="match status" value="1"/>
</dbReference>
<evidence type="ECO:0000313" key="1">
    <source>
        <dbReference type="EMBL" id="QDV47838.1"/>
    </source>
</evidence>
<proteinExistence type="predicted"/>
<reference evidence="1 2" key="1">
    <citation type="submission" date="2019-03" db="EMBL/GenBank/DDBJ databases">
        <title>Deep-cultivation of Planctomycetes and their phenomic and genomic characterization uncovers novel biology.</title>
        <authorList>
            <person name="Wiegand S."/>
            <person name="Jogler M."/>
            <person name="Boedeker C."/>
            <person name="Pinto D."/>
            <person name="Vollmers J."/>
            <person name="Rivas-Marin E."/>
            <person name="Kohn T."/>
            <person name="Peeters S.H."/>
            <person name="Heuer A."/>
            <person name="Rast P."/>
            <person name="Oberbeckmann S."/>
            <person name="Bunk B."/>
            <person name="Jeske O."/>
            <person name="Meyerdierks A."/>
            <person name="Storesund J.E."/>
            <person name="Kallscheuer N."/>
            <person name="Luecker S."/>
            <person name="Lage O.M."/>
            <person name="Pohl T."/>
            <person name="Merkel B.J."/>
            <person name="Hornburger P."/>
            <person name="Mueller R.-W."/>
            <person name="Bruemmer F."/>
            <person name="Labrenz M."/>
            <person name="Spormann A.M."/>
            <person name="Op den Camp H."/>
            <person name="Overmann J."/>
            <person name="Amann R."/>
            <person name="Jetten M.S.M."/>
            <person name="Mascher T."/>
            <person name="Medema M.H."/>
            <person name="Devos D.P."/>
            <person name="Kaster A.-K."/>
            <person name="Ovreas L."/>
            <person name="Rohde M."/>
            <person name="Galperin M.Y."/>
            <person name="Jogler C."/>
        </authorList>
    </citation>
    <scope>NUCLEOTIDE SEQUENCE [LARGE SCALE GENOMIC DNA]</scope>
    <source>
        <strain evidence="1 2">Enr13</strain>
    </source>
</reference>
<protein>
    <recommendedName>
        <fullName evidence="3">TIGR02453 family protein</fullName>
    </recommendedName>
</protein>
<keyword evidence="2" id="KW-1185">Reference proteome</keyword>
<dbReference type="AlphaFoldDB" id="A0A518I479"/>
<dbReference type="InterPro" id="IPR012808">
    <property type="entry name" value="CHP02453"/>
</dbReference>
<dbReference type="RefSeq" id="WP_145391898.1">
    <property type="nucleotide sequence ID" value="NZ_CP037423.1"/>
</dbReference>
<dbReference type="PANTHER" id="PTHR36452">
    <property type="entry name" value="CHROMOSOME 12, WHOLE GENOME SHOTGUN SEQUENCE"/>
    <property type="match status" value="1"/>
</dbReference>
<sequence>MSNGILPKSLFSFLRKLKRNNNRDWFAEHKQLYQQNVLGPAVELVARLEKPLARCAPMLHVSAKAHNGSVLRIYRDTRFGKDKTPYKTNVGISLRHQAGKDVHAPGIYLHLEPAECFIGAGTWRPESSALASIRAAIDADPKAWKRARDNKAFRADYEFVGESLKTAPRDYPKDHPLIEDLRRKDFVAIAPLSEAELTGDAIVDLIIQRVKQARPLMRFLCDSIGVPY</sequence>
<gene>
    <name evidence="1" type="ORF">Enr13x_77500</name>
</gene>
<dbReference type="Pfam" id="PF09365">
    <property type="entry name" value="DUF2461"/>
    <property type="match status" value="1"/>
</dbReference>
<dbReference type="PANTHER" id="PTHR36452:SF1">
    <property type="entry name" value="DUF2461 DOMAIN-CONTAINING PROTEIN"/>
    <property type="match status" value="1"/>
</dbReference>
<evidence type="ECO:0000313" key="2">
    <source>
        <dbReference type="Proteomes" id="UP000319004"/>
    </source>
</evidence>
<dbReference type="OrthoDB" id="9794241at2"/>